<reference evidence="1" key="1">
    <citation type="journal article" date="2020" name="Stud. Mycol.">
        <title>101 Dothideomycetes genomes: a test case for predicting lifestyles and emergence of pathogens.</title>
        <authorList>
            <person name="Haridas S."/>
            <person name="Albert R."/>
            <person name="Binder M."/>
            <person name="Bloem J."/>
            <person name="Labutti K."/>
            <person name="Salamov A."/>
            <person name="Andreopoulos B."/>
            <person name="Baker S."/>
            <person name="Barry K."/>
            <person name="Bills G."/>
            <person name="Bluhm B."/>
            <person name="Cannon C."/>
            <person name="Castanera R."/>
            <person name="Culley D."/>
            <person name="Daum C."/>
            <person name="Ezra D."/>
            <person name="Gonzalez J."/>
            <person name="Henrissat B."/>
            <person name="Kuo A."/>
            <person name="Liang C."/>
            <person name="Lipzen A."/>
            <person name="Lutzoni F."/>
            <person name="Magnuson J."/>
            <person name="Mondo S."/>
            <person name="Nolan M."/>
            <person name="Ohm R."/>
            <person name="Pangilinan J."/>
            <person name="Park H.-J."/>
            <person name="Ramirez L."/>
            <person name="Alfaro M."/>
            <person name="Sun H."/>
            <person name="Tritt A."/>
            <person name="Yoshinaga Y."/>
            <person name="Zwiers L.-H."/>
            <person name="Turgeon B."/>
            <person name="Goodwin S."/>
            <person name="Spatafora J."/>
            <person name="Crous P."/>
            <person name="Grigoriev I."/>
        </authorList>
    </citation>
    <scope>NUCLEOTIDE SEQUENCE</scope>
    <source>
        <strain evidence="1">CBS 525.71</strain>
    </source>
</reference>
<evidence type="ECO:0000313" key="1">
    <source>
        <dbReference type="EMBL" id="KAF2632678.1"/>
    </source>
</evidence>
<protein>
    <submittedName>
        <fullName evidence="1">Uncharacterized protein</fullName>
    </submittedName>
</protein>
<accession>A0ACB6SH52</accession>
<gene>
    <name evidence="1" type="ORF">BU25DRAFT_417281</name>
</gene>
<name>A0ACB6SH52_9PLEO</name>
<proteinExistence type="predicted"/>
<dbReference type="EMBL" id="MU006702">
    <property type="protein sequence ID" value="KAF2632678.1"/>
    <property type="molecule type" value="Genomic_DNA"/>
</dbReference>
<comment type="caution">
    <text evidence="1">The sequence shown here is derived from an EMBL/GenBank/DDBJ whole genome shotgun (WGS) entry which is preliminary data.</text>
</comment>
<sequence length="149" mass="15796">MAAPHPVILCGKTEVIGAVVIESLKPEFEVIHFIQTVSTGKAIIPSLLRGEAPNPSSSTSPISSLGTKNYSRPPVAVLLGAAFDDEGVKELMEAAKGTKDVPWLRPDTSKPAPPPGPEYGQAMVKRIKEAVRGLEERGELVGNGGIVWF</sequence>
<dbReference type="Proteomes" id="UP000799754">
    <property type="component" value="Unassembled WGS sequence"/>
</dbReference>
<keyword evidence="2" id="KW-1185">Reference proteome</keyword>
<evidence type="ECO:0000313" key="2">
    <source>
        <dbReference type="Proteomes" id="UP000799754"/>
    </source>
</evidence>
<organism evidence="1 2">
    <name type="scientific">Macroventuria anomochaeta</name>
    <dbReference type="NCBI Taxonomy" id="301207"/>
    <lineage>
        <taxon>Eukaryota</taxon>
        <taxon>Fungi</taxon>
        <taxon>Dikarya</taxon>
        <taxon>Ascomycota</taxon>
        <taxon>Pezizomycotina</taxon>
        <taxon>Dothideomycetes</taxon>
        <taxon>Pleosporomycetidae</taxon>
        <taxon>Pleosporales</taxon>
        <taxon>Pleosporineae</taxon>
        <taxon>Didymellaceae</taxon>
        <taxon>Macroventuria</taxon>
    </lineage>
</organism>